<protein>
    <submittedName>
        <fullName evidence="2">Uncharacterized protein</fullName>
    </submittedName>
</protein>
<keyword evidence="1" id="KW-1133">Transmembrane helix</keyword>
<evidence type="ECO:0000313" key="2">
    <source>
        <dbReference type="EMBL" id="MBO8415078.1"/>
    </source>
</evidence>
<feature type="transmembrane region" description="Helical" evidence="1">
    <location>
        <begin position="41"/>
        <end position="59"/>
    </location>
</feature>
<comment type="caution">
    <text evidence="2">The sequence shown here is derived from an EMBL/GenBank/DDBJ whole genome shotgun (WGS) entry which is preliminary data.</text>
</comment>
<organism evidence="2 3">
    <name type="scientific">Candidatus Avisuccinivibrio stercorigallinarum</name>
    <dbReference type="NCBI Taxonomy" id="2840704"/>
    <lineage>
        <taxon>Bacteria</taxon>
        <taxon>Pseudomonadati</taxon>
        <taxon>Pseudomonadota</taxon>
        <taxon>Gammaproteobacteria</taxon>
        <taxon>Aeromonadales</taxon>
        <taxon>Succinivibrionaceae</taxon>
        <taxon>Succinivibrionaceae incertae sedis</taxon>
        <taxon>Candidatus Avisuccinivibrio</taxon>
    </lineage>
</organism>
<reference evidence="2" key="2">
    <citation type="journal article" date="2021" name="PeerJ">
        <title>Extensive microbial diversity within the chicken gut microbiome revealed by metagenomics and culture.</title>
        <authorList>
            <person name="Gilroy R."/>
            <person name="Ravi A."/>
            <person name="Getino M."/>
            <person name="Pursley I."/>
            <person name="Horton D.L."/>
            <person name="Alikhan N.F."/>
            <person name="Baker D."/>
            <person name="Gharbi K."/>
            <person name="Hall N."/>
            <person name="Watson M."/>
            <person name="Adriaenssens E.M."/>
            <person name="Foster-Nyarko E."/>
            <person name="Jarju S."/>
            <person name="Secka A."/>
            <person name="Antonio M."/>
            <person name="Oren A."/>
            <person name="Chaudhuri R.R."/>
            <person name="La Ragione R."/>
            <person name="Hildebrand F."/>
            <person name="Pallen M.J."/>
        </authorList>
    </citation>
    <scope>NUCLEOTIDE SEQUENCE</scope>
    <source>
        <strain evidence="2">17213</strain>
    </source>
</reference>
<dbReference type="Proteomes" id="UP000823631">
    <property type="component" value="Unassembled WGS sequence"/>
</dbReference>
<evidence type="ECO:0000313" key="3">
    <source>
        <dbReference type="Proteomes" id="UP000823631"/>
    </source>
</evidence>
<name>A0A9D9D9V6_9GAMM</name>
<dbReference type="AlphaFoldDB" id="A0A9D9D9V6"/>
<keyword evidence="1" id="KW-0472">Membrane</keyword>
<feature type="transmembrane region" description="Helical" evidence="1">
    <location>
        <begin position="87"/>
        <end position="105"/>
    </location>
</feature>
<keyword evidence="1" id="KW-0812">Transmembrane</keyword>
<proteinExistence type="predicted"/>
<accession>A0A9D9D9V6</accession>
<reference evidence="2" key="1">
    <citation type="submission" date="2020-10" db="EMBL/GenBank/DDBJ databases">
        <authorList>
            <person name="Gilroy R."/>
        </authorList>
    </citation>
    <scope>NUCLEOTIDE SEQUENCE</scope>
    <source>
        <strain evidence="2">17213</strain>
    </source>
</reference>
<evidence type="ECO:0000256" key="1">
    <source>
        <dbReference type="SAM" id="Phobius"/>
    </source>
</evidence>
<sequence>MSIWLLQQNSMFLPFCQWWAVETPQRRHTGSLPAKIFLRPWFRMLYGFLPLLLVFLPFYQWRVVDWQKDHCTARQERFLQKSSSTSSFGQICGFLPYLLVMLPFYQRGMAEYDCI</sequence>
<dbReference type="EMBL" id="JADINH010000028">
    <property type="protein sequence ID" value="MBO8415078.1"/>
    <property type="molecule type" value="Genomic_DNA"/>
</dbReference>
<gene>
    <name evidence="2" type="ORF">IAB19_01690</name>
</gene>